<gene>
    <name evidence="4" type="ORF">Cco03nite_18830</name>
</gene>
<evidence type="ECO:0000313" key="5">
    <source>
        <dbReference type="Proteomes" id="UP000630887"/>
    </source>
</evidence>
<name>A0A8J3KMB5_9ACTN</name>
<keyword evidence="2" id="KW-0812">Transmembrane</keyword>
<keyword evidence="5" id="KW-1185">Reference proteome</keyword>
<proteinExistence type="predicted"/>
<dbReference type="Pfam" id="PF11350">
    <property type="entry name" value="DUF3152"/>
    <property type="match status" value="1"/>
</dbReference>
<keyword evidence="2" id="KW-1133">Transmembrane helix</keyword>
<feature type="region of interest" description="Disordered" evidence="1">
    <location>
        <begin position="70"/>
        <end position="99"/>
    </location>
</feature>
<evidence type="ECO:0000256" key="2">
    <source>
        <dbReference type="SAM" id="Phobius"/>
    </source>
</evidence>
<comment type="caution">
    <text evidence="4">The sequence shown here is derived from an EMBL/GenBank/DDBJ whole genome shotgun (WGS) entry which is preliminary data.</text>
</comment>
<dbReference type="InterPro" id="IPR022603">
    <property type="entry name" value="DUF3152"/>
</dbReference>
<evidence type="ECO:0000256" key="1">
    <source>
        <dbReference type="SAM" id="MobiDB-lite"/>
    </source>
</evidence>
<dbReference type="EMBL" id="BONI01000012">
    <property type="protein sequence ID" value="GIG05183.1"/>
    <property type="molecule type" value="Genomic_DNA"/>
</dbReference>
<dbReference type="Proteomes" id="UP000630887">
    <property type="component" value="Unassembled WGS sequence"/>
</dbReference>
<feature type="compositionally biased region" description="Low complexity" evidence="1">
    <location>
        <begin position="70"/>
        <end position="92"/>
    </location>
</feature>
<feature type="region of interest" description="Disordered" evidence="1">
    <location>
        <begin position="255"/>
        <end position="292"/>
    </location>
</feature>
<dbReference type="AlphaFoldDB" id="A0A8J3KMB5"/>
<reference evidence="4 5" key="1">
    <citation type="submission" date="2021-01" db="EMBL/GenBank/DDBJ databases">
        <title>Whole genome shotgun sequence of Catellatospora coxensis NBRC 107359.</title>
        <authorList>
            <person name="Komaki H."/>
            <person name="Tamura T."/>
        </authorList>
    </citation>
    <scope>NUCLEOTIDE SEQUENCE [LARGE SCALE GENOMIC DNA]</scope>
    <source>
        <strain evidence="4 5">NBRC 107359</strain>
    </source>
</reference>
<accession>A0A8J3KMB5</accession>
<feature type="transmembrane region" description="Helical" evidence="2">
    <location>
        <begin position="39"/>
        <end position="57"/>
    </location>
</feature>
<evidence type="ECO:0000259" key="3">
    <source>
        <dbReference type="Pfam" id="PF11350"/>
    </source>
</evidence>
<feature type="compositionally biased region" description="Basic and acidic residues" evidence="1">
    <location>
        <begin position="1"/>
        <end position="20"/>
    </location>
</feature>
<sequence>MHGELELFEQREAAPRRAPDEASGFRSRRRAEIQARRRRNLVVVAGVLGLIVVLVGVDLARGGDGLLLDGPSTPVAESPGPGSPSAEPGASEQPREESTTVAAGSGKFGFATGAGKVLGSAGTIRKFRVAVEKDTGQDLKAFAGEVERILGDPRGWTGGGKYRFQRVAEKTSNEFTVYLATAGTTQKMCAAGGLHTEGFTSCRLPGQVIINADRWLNAVPGYGAPLPDYQAFALNHELGHQLGYGHDACPAPGKPAPVMQQQSTGLKDCTPNPWPHPAAPTDPALYRGPPIP</sequence>
<feature type="domain" description="DUF3152" evidence="3">
    <location>
        <begin position="101"/>
        <end position="268"/>
    </location>
</feature>
<protein>
    <recommendedName>
        <fullName evidence="3">DUF3152 domain-containing protein</fullName>
    </recommendedName>
</protein>
<dbReference type="SUPFAM" id="SSF55486">
    <property type="entry name" value="Metalloproteases ('zincins'), catalytic domain"/>
    <property type="match status" value="1"/>
</dbReference>
<feature type="region of interest" description="Disordered" evidence="1">
    <location>
        <begin position="1"/>
        <end position="28"/>
    </location>
</feature>
<keyword evidence="2" id="KW-0472">Membrane</keyword>
<dbReference type="RefSeq" id="WP_203691195.1">
    <property type="nucleotide sequence ID" value="NZ_BAAALC010000031.1"/>
</dbReference>
<evidence type="ECO:0000313" key="4">
    <source>
        <dbReference type="EMBL" id="GIG05183.1"/>
    </source>
</evidence>
<organism evidence="4 5">
    <name type="scientific">Catellatospora coxensis</name>
    <dbReference type="NCBI Taxonomy" id="310354"/>
    <lineage>
        <taxon>Bacteria</taxon>
        <taxon>Bacillati</taxon>
        <taxon>Actinomycetota</taxon>
        <taxon>Actinomycetes</taxon>
        <taxon>Micromonosporales</taxon>
        <taxon>Micromonosporaceae</taxon>
        <taxon>Catellatospora</taxon>
    </lineage>
</organism>